<gene>
    <name evidence="2" type="ORF">DID88_001797</name>
</gene>
<dbReference type="Proteomes" id="UP000249056">
    <property type="component" value="Unassembled WGS sequence"/>
</dbReference>
<feature type="compositionally biased region" description="Low complexity" evidence="1">
    <location>
        <begin position="99"/>
        <end position="120"/>
    </location>
</feature>
<comment type="caution">
    <text evidence="2">The sequence shown here is derived from an EMBL/GenBank/DDBJ whole genome shotgun (WGS) entry which is preliminary data.</text>
</comment>
<feature type="region of interest" description="Disordered" evidence="1">
    <location>
        <begin position="1"/>
        <end position="180"/>
    </location>
</feature>
<organism evidence="2 3">
    <name type="scientific">Monilinia fructigena</name>
    <dbReference type="NCBI Taxonomy" id="38457"/>
    <lineage>
        <taxon>Eukaryota</taxon>
        <taxon>Fungi</taxon>
        <taxon>Dikarya</taxon>
        <taxon>Ascomycota</taxon>
        <taxon>Pezizomycotina</taxon>
        <taxon>Leotiomycetes</taxon>
        <taxon>Helotiales</taxon>
        <taxon>Sclerotiniaceae</taxon>
        <taxon>Monilinia</taxon>
    </lineage>
</organism>
<feature type="compositionally biased region" description="Basic residues" evidence="1">
    <location>
        <begin position="164"/>
        <end position="179"/>
    </location>
</feature>
<protein>
    <submittedName>
        <fullName evidence="2">Uncharacterized protein</fullName>
    </submittedName>
</protein>
<dbReference type="AlphaFoldDB" id="A0A395IXP5"/>
<feature type="compositionally biased region" description="Low complexity" evidence="1">
    <location>
        <begin position="78"/>
        <end position="90"/>
    </location>
</feature>
<evidence type="ECO:0000313" key="2">
    <source>
        <dbReference type="EMBL" id="RAL64766.1"/>
    </source>
</evidence>
<proteinExistence type="predicted"/>
<accession>A0A395IXP5</accession>
<evidence type="ECO:0000313" key="3">
    <source>
        <dbReference type="Proteomes" id="UP000249056"/>
    </source>
</evidence>
<name>A0A395IXP5_9HELO</name>
<evidence type="ECO:0000256" key="1">
    <source>
        <dbReference type="SAM" id="MobiDB-lite"/>
    </source>
</evidence>
<keyword evidence="3" id="KW-1185">Reference proteome</keyword>
<feature type="compositionally biased region" description="Low complexity" evidence="1">
    <location>
        <begin position="142"/>
        <end position="154"/>
    </location>
</feature>
<reference evidence="2 3" key="1">
    <citation type="submission" date="2018-06" db="EMBL/GenBank/DDBJ databases">
        <title>Genome Sequence of the Brown Rot Fungal Pathogen Monilinia fructigena.</title>
        <authorList>
            <person name="Landi L."/>
            <person name="De Miccolis Angelini R.M."/>
            <person name="Pollastro S."/>
            <person name="Abate D."/>
            <person name="Faretra F."/>
            <person name="Romanazzi G."/>
        </authorList>
    </citation>
    <scope>NUCLEOTIDE SEQUENCE [LARGE SCALE GENOMIC DNA]</scope>
    <source>
        <strain evidence="2 3">Mfrg269</strain>
    </source>
</reference>
<sequence>MISRVNVKRSSQLGAAFRKTPESLLNPVSNADSDEDEESGYASSESDYFEAKSGYTSSEPGESPSESDYFASESGYTSSESENFSSDSNNYASESGYTSSESENFSSDSNNYASESGDSSSDSDDSSSDSKDYASESEDSPSDSGSICSTSTGSTLPSRQLPPPHHHHHLSQHHHHHLNQHLNKYQIAGAAASIVHSHIVCSILNRPHAARTELCWRRTNRYGIPRWNAFLIYAGNLENDDMELDLEIELEIELELKTENADAYKKKESTKL</sequence>
<dbReference type="EMBL" id="QKRW01000013">
    <property type="protein sequence ID" value="RAL64766.1"/>
    <property type="molecule type" value="Genomic_DNA"/>
</dbReference>
<feature type="compositionally biased region" description="Low complexity" evidence="1">
    <location>
        <begin position="57"/>
        <end position="67"/>
    </location>
</feature>